<dbReference type="EMBL" id="VUMU01000009">
    <property type="protein sequence ID" value="MST58316.1"/>
    <property type="molecule type" value="Genomic_DNA"/>
</dbReference>
<comment type="caution">
    <text evidence="2">The sequence shown here is derived from an EMBL/GenBank/DDBJ whole genome shotgun (WGS) entry which is preliminary data.</text>
</comment>
<evidence type="ECO:0000256" key="1">
    <source>
        <dbReference type="SAM" id="Phobius"/>
    </source>
</evidence>
<organism evidence="2 3">
    <name type="scientific">Waltera intestinalis</name>
    <dbReference type="NCBI Taxonomy" id="2606635"/>
    <lineage>
        <taxon>Bacteria</taxon>
        <taxon>Bacillati</taxon>
        <taxon>Bacillota</taxon>
        <taxon>Clostridia</taxon>
        <taxon>Lachnospirales</taxon>
        <taxon>Lachnospiraceae</taxon>
        <taxon>Waltera</taxon>
    </lineage>
</organism>
<reference evidence="2 3" key="1">
    <citation type="submission" date="2019-08" db="EMBL/GenBank/DDBJ databases">
        <title>In-depth cultivation of the pig gut microbiome towards novel bacterial diversity and tailored functional studies.</title>
        <authorList>
            <person name="Wylensek D."/>
            <person name="Hitch T.C.A."/>
            <person name="Clavel T."/>
        </authorList>
    </citation>
    <scope>NUCLEOTIDE SEQUENCE [LARGE SCALE GENOMIC DNA]</scope>
    <source>
        <strain evidence="2 3">WCA3-601-WT-6H</strain>
    </source>
</reference>
<dbReference type="AlphaFoldDB" id="A0A6L5YIU0"/>
<gene>
    <name evidence="2" type="ORF">FYJ59_08710</name>
</gene>
<dbReference type="RefSeq" id="WP_154496495.1">
    <property type="nucleotide sequence ID" value="NZ_VUMU01000009.1"/>
</dbReference>
<protein>
    <submittedName>
        <fullName evidence="2">Uncharacterized protein</fullName>
    </submittedName>
</protein>
<feature type="transmembrane region" description="Helical" evidence="1">
    <location>
        <begin position="44"/>
        <end position="67"/>
    </location>
</feature>
<keyword evidence="1" id="KW-1133">Transmembrane helix</keyword>
<keyword evidence="1" id="KW-0472">Membrane</keyword>
<accession>A0A6L5YIU0</accession>
<name>A0A6L5YIU0_9FIRM</name>
<keyword evidence="3" id="KW-1185">Reference proteome</keyword>
<dbReference type="Proteomes" id="UP000476055">
    <property type="component" value="Unassembled WGS sequence"/>
</dbReference>
<evidence type="ECO:0000313" key="2">
    <source>
        <dbReference type="EMBL" id="MST58316.1"/>
    </source>
</evidence>
<evidence type="ECO:0000313" key="3">
    <source>
        <dbReference type="Proteomes" id="UP000476055"/>
    </source>
</evidence>
<proteinExistence type="predicted"/>
<sequence>MHGLLESFPGLSIVGNILLQNMSYSIIEVKEEEVPLAPGLGNPYYYPMLAVMILLFCTVSMAVYLIICNGYRKRIKELDGENATHLGWRLWKLRSMVNELELQKAESLIREMQENFQKNIKNAEPFLGEA</sequence>
<keyword evidence="1" id="KW-0812">Transmembrane</keyword>